<keyword evidence="1" id="KW-0732">Signal</keyword>
<dbReference type="Proteomes" id="UP000696485">
    <property type="component" value="Unassembled WGS sequence"/>
</dbReference>
<feature type="signal peptide" evidence="1">
    <location>
        <begin position="1"/>
        <end position="22"/>
    </location>
</feature>
<feature type="chain" id="PRO_5040492281" description="LysM domain-containing protein" evidence="1">
    <location>
        <begin position="23"/>
        <end position="68"/>
    </location>
</feature>
<evidence type="ECO:0008006" key="4">
    <source>
        <dbReference type="Google" id="ProtNLM"/>
    </source>
</evidence>
<comment type="caution">
    <text evidence="2">The sequence shown here is derived from an EMBL/GenBank/DDBJ whole genome shotgun (WGS) entry which is preliminary data.</text>
</comment>
<dbReference type="Gene3D" id="3.10.350.10">
    <property type="entry name" value="LysM domain"/>
    <property type="match status" value="1"/>
</dbReference>
<gene>
    <name evidence="2" type="ORF">BG006_002728</name>
</gene>
<feature type="non-terminal residue" evidence="2">
    <location>
        <position position="68"/>
    </location>
</feature>
<evidence type="ECO:0000313" key="2">
    <source>
        <dbReference type="EMBL" id="KAF9320775.1"/>
    </source>
</evidence>
<accession>A0A9P5VGD2</accession>
<organism evidence="2 3">
    <name type="scientific">Podila minutissima</name>
    <dbReference type="NCBI Taxonomy" id="64525"/>
    <lineage>
        <taxon>Eukaryota</taxon>
        <taxon>Fungi</taxon>
        <taxon>Fungi incertae sedis</taxon>
        <taxon>Mucoromycota</taxon>
        <taxon>Mortierellomycotina</taxon>
        <taxon>Mortierellomycetes</taxon>
        <taxon>Mortierellales</taxon>
        <taxon>Mortierellaceae</taxon>
        <taxon>Podila</taxon>
    </lineage>
</organism>
<dbReference type="EMBL" id="JAAAUY010001673">
    <property type="protein sequence ID" value="KAF9320775.1"/>
    <property type="molecule type" value="Genomic_DNA"/>
</dbReference>
<name>A0A9P5VGD2_9FUNG</name>
<keyword evidence="3" id="KW-1185">Reference proteome</keyword>
<evidence type="ECO:0000313" key="3">
    <source>
        <dbReference type="Proteomes" id="UP000696485"/>
    </source>
</evidence>
<proteinExistence type="predicted"/>
<dbReference type="InterPro" id="IPR036779">
    <property type="entry name" value="LysM_dom_sf"/>
</dbReference>
<sequence length="68" mass="7592">MGLLKTFVLCALVAYVAGVAHARNCLDWDYIYAGDTCDKFAARHYTSSAQLFYCNPKVNNPRCDNLVV</sequence>
<evidence type="ECO:0000256" key="1">
    <source>
        <dbReference type="SAM" id="SignalP"/>
    </source>
</evidence>
<reference evidence="2" key="1">
    <citation type="journal article" date="2020" name="Fungal Divers.">
        <title>Resolving the Mortierellaceae phylogeny through synthesis of multi-gene phylogenetics and phylogenomics.</title>
        <authorList>
            <person name="Vandepol N."/>
            <person name="Liber J."/>
            <person name="Desiro A."/>
            <person name="Na H."/>
            <person name="Kennedy M."/>
            <person name="Barry K."/>
            <person name="Grigoriev I.V."/>
            <person name="Miller A.N."/>
            <person name="O'Donnell K."/>
            <person name="Stajich J.E."/>
            <person name="Bonito G."/>
        </authorList>
    </citation>
    <scope>NUCLEOTIDE SEQUENCE</scope>
    <source>
        <strain evidence="2">NVP1</strain>
    </source>
</reference>
<protein>
    <recommendedName>
        <fullName evidence="4">LysM domain-containing protein</fullName>
    </recommendedName>
</protein>
<dbReference type="AlphaFoldDB" id="A0A9P5VGD2"/>